<evidence type="ECO:0000256" key="1">
    <source>
        <dbReference type="SAM" id="MobiDB-lite"/>
    </source>
</evidence>
<feature type="region of interest" description="Disordered" evidence="1">
    <location>
        <begin position="191"/>
        <end position="220"/>
    </location>
</feature>
<protein>
    <submittedName>
        <fullName evidence="2">Uncharacterized protein</fullName>
    </submittedName>
</protein>
<feature type="compositionally biased region" description="Polar residues" evidence="1">
    <location>
        <begin position="192"/>
        <end position="206"/>
    </location>
</feature>
<comment type="caution">
    <text evidence="2">The sequence shown here is derived from an EMBL/GenBank/DDBJ whole genome shotgun (WGS) entry which is preliminary data.</text>
</comment>
<gene>
    <name evidence="2" type="ORF">F5878DRAFT_668454</name>
</gene>
<feature type="region of interest" description="Disordered" evidence="1">
    <location>
        <begin position="1"/>
        <end position="172"/>
    </location>
</feature>
<feature type="compositionally biased region" description="Low complexity" evidence="1">
    <location>
        <begin position="600"/>
        <end position="617"/>
    </location>
</feature>
<keyword evidence="3" id="KW-1185">Reference proteome</keyword>
<accession>A0AA38PM69</accession>
<feature type="compositionally biased region" description="Low complexity" evidence="1">
    <location>
        <begin position="633"/>
        <end position="653"/>
    </location>
</feature>
<dbReference type="AlphaFoldDB" id="A0AA38PM69"/>
<organism evidence="2 3">
    <name type="scientific">Lentinula raphanica</name>
    <dbReference type="NCBI Taxonomy" id="153919"/>
    <lineage>
        <taxon>Eukaryota</taxon>
        <taxon>Fungi</taxon>
        <taxon>Dikarya</taxon>
        <taxon>Basidiomycota</taxon>
        <taxon>Agaricomycotina</taxon>
        <taxon>Agaricomycetes</taxon>
        <taxon>Agaricomycetidae</taxon>
        <taxon>Agaricales</taxon>
        <taxon>Marasmiineae</taxon>
        <taxon>Omphalotaceae</taxon>
        <taxon>Lentinula</taxon>
    </lineage>
</organism>
<evidence type="ECO:0000313" key="3">
    <source>
        <dbReference type="Proteomes" id="UP001163846"/>
    </source>
</evidence>
<feature type="compositionally biased region" description="Pro residues" evidence="1">
    <location>
        <begin position="91"/>
        <end position="100"/>
    </location>
</feature>
<dbReference type="Proteomes" id="UP001163846">
    <property type="component" value="Unassembled WGS sequence"/>
</dbReference>
<proteinExistence type="predicted"/>
<sequence>MTSVSNFLKRNARSRVRKNSPLQSSTTDLHIILEEDEPRPSCSSANSSTCNTPEIKRRRPISPYDIRVAKTPMAESDDDFDYNSSLLSAPRPAPRPPRGPSPSSSPDSFCLTFTEESFKFPHPPIPTPSSSDRHFSSQSPMSSPSSDSSALPPTPNSSDDEFHLPPPPKFIPRRVSIRPLMIVKHDALPSMFSKSPSNFSEAGSQLESDSEPESDSEWYGREFSQIVTLRSALPPNFPKTVKHESARPESMAGSVYGGSSSPASNISSAFPSPQLDPTYPRRRFTIPSRPPPPPPRESLVPSPAVSEIDDLPVRPMNPEPTRRPPPRISIPTDFGFFPEDGVEVESDEEDDCDNIITYYVEAEAVTPPESSASSYSQPSHVERFSISDLDEEFQFSIETEIDRPMMLPLSLPNSPIDLEADIAHGLAELRMRPEADAPIDEVSDDLPILTKPAAPVERSATLLARRQMRRNMTVSVPLTFDWNLSEDEESAAEEAREEIALRDVQSAPAASVPTLASVPSCEEPKAALPVEEEREAAPAVEQSEESEIHNNELRPQASIPNLRSRWSTSTLSSIREEQQSRGWRSSKLRLYFSSSKKRSLSTSSGLLSPVTPTSPSKPKGDPKQTARNKKRAVVVVGPPSTASGSSGWSFGSALQSPSPRVTASTSANGPMSPYYNYENRSPVSKRHYHTESDDVMIIGYGRQPGGTGVRRRGSTSTSCSSAAGSGASDASSILSGSSSASSGLRRKPIPVEMFLRA</sequence>
<feature type="compositionally biased region" description="Low complexity" evidence="1">
    <location>
        <begin position="259"/>
        <end position="273"/>
    </location>
</feature>
<feature type="compositionally biased region" description="Low complexity" evidence="1">
    <location>
        <begin position="40"/>
        <end position="53"/>
    </location>
</feature>
<feature type="region of interest" description="Disordered" evidence="1">
    <location>
        <begin position="698"/>
        <end position="749"/>
    </location>
</feature>
<feature type="compositionally biased region" description="Low complexity" evidence="1">
    <location>
        <begin position="136"/>
        <end position="151"/>
    </location>
</feature>
<feature type="compositionally biased region" description="Polar residues" evidence="1">
    <location>
        <begin position="654"/>
        <end position="669"/>
    </location>
</feature>
<feature type="region of interest" description="Disordered" evidence="1">
    <location>
        <begin position="489"/>
        <end position="561"/>
    </location>
</feature>
<feature type="compositionally biased region" description="Low complexity" evidence="1">
    <location>
        <begin position="714"/>
        <end position="743"/>
    </location>
</feature>
<reference evidence="2" key="1">
    <citation type="submission" date="2022-08" db="EMBL/GenBank/DDBJ databases">
        <authorList>
            <consortium name="DOE Joint Genome Institute"/>
            <person name="Min B."/>
            <person name="Riley R."/>
            <person name="Sierra-Patev S."/>
            <person name="Naranjo-Ortiz M."/>
            <person name="Looney B."/>
            <person name="Konkel Z."/>
            <person name="Slot J.C."/>
            <person name="Sakamoto Y."/>
            <person name="Steenwyk J.L."/>
            <person name="Rokas A."/>
            <person name="Carro J."/>
            <person name="Camarero S."/>
            <person name="Ferreira P."/>
            <person name="Molpeceres G."/>
            <person name="Ruiz-Duenas F.J."/>
            <person name="Serrano A."/>
            <person name="Henrissat B."/>
            <person name="Drula E."/>
            <person name="Hughes K.W."/>
            <person name="Mata J.L."/>
            <person name="Ishikawa N.K."/>
            <person name="Vargas-Isla R."/>
            <person name="Ushijima S."/>
            <person name="Smith C.A."/>
            <person name="Ahrendt S."/>
            <person name="Andreopoulos W."/>
            <person name="He G."/>
            <person name="Labutti K."/>
            <person name="Lipzen A."/>
            <person name="Ng V."/>
            <person name="Sandor L."/>
            <person name="Barry K."/>
            <person name="Martinez A.T."/>
            <person name="Xiao Y."/>
            <person name="Gibbons J.G."/>
            <person name="Terashima K."/>
            <person name="Hibbett D.S."/>
            <person name="Grigoriev I.V."/>
        </authorList>
    </citation>
    <scope>NUCLEOTIDE SEQUENCE</scope>
    <source>
        <strain evidence="2">TFB9207</strain>
    </source>
</reference>
<feature type="region of interest" description="Disordered" evidence="1">
    <location>
        <begin position="233"/>
        <end position="332"/>
    </location>
</feature>
<name>A0AA38PM69_9AGAR</name>
<dbReference type="EMBL" id="MU805935">
    <property type="protein sequence ID" value="KAJ3845529.1"/>
    <property type="molecule type" value="Genomic_DNA"/>
</dbReference>
<feature type="region of interest" description="Disordered" evidence="1">
    <location>
        <begin position="600"/>
        <end position="679"/>
    </location>
</feature>
<evidence type="ECO:0000313" key="2">
    <source>
        <dbReference type="EMBL" id="KAJ3845529.1"/>
    </source>
</evidence>